<dbReference type="EMBL" id="JAXCLX010000001">
    <property type="protein sequence ID" value="MDY0872131.1"/>
    <property type="molecule type" value="Genomic_DNA"/>
</dbReference>
<dbReference type="Proteomes" id="UP001271769">
    <property type="component" value="Unassembled WGS sequence"/>
</dbReference>
<evidence type="ECO:0000256" key="4">
    <source>
        <dbReference type="ARBA" id="ARBA00023136"/>
    </source>
</evidence>
<evidence type="ECO:0000256" key="3">
    <source>
        <dbReference type="ARBA" id="ARBA00022989"/>
    </source>
</evidence>
<dbReference type="RefSeq" id="WP_320500549.1">
    <property type="nucleotide sequence ID" value="NZ_JAXCLX010000001.1"/>
</dbReference>
<feature type="transmembrane region" description="Helical" evidence="5">
    <location>
        <begin position="134"/>
        <end position="152"/>
    </location>
</feature>
<dbReference type="Pfam" id="PF07264">
    <property type="entry name" value="EI24"/>
    <property type="match status" value="1"/>
</dbReference>
<comment type="caution">
    <text evidence="6">The sequence shown here is derived from an EMBL/GenBank/DDBJ whole genome shotgun (WGS) entry which is preliminary data.</text>
</comment>
<gene>
    <name evidence="6" type="ORF">SMD31_09360</name>
</gene>
<reference evidence="6 7" key="1">
    <citation type="journal article" date="2013" name="Antonie Van Leeuwenhoek">
        <title>Dongia rigui sp. nov., isolated from freshwater of a large wetland in Korea.</title>
        <authorList>
            <person name="Baik K.S."/>
            <person name="Hwang Y.M."/>
            <person name="Choi J.S."/>
            <person name="Kwon J."/>
            <person name="Seong C.N."/>
        </authorList>
    </citation>
    <scope>NUCLEOTIDE SEQUENCE [LARGE SCALE GENOMIC DNA]</scope>
    <source>
        <strain evidence="6 7">04SU4-P</strain>
    </source>
</reference>
<name>A0ABU5E012_9PROT</name>
<evidence type="ECO:0000313" key="7">
    <source>
        <dbReference type="Proteomes" id="UP001271769"/>
    </source>
</evidence>
<keyword evidence="7" id="KW-1185">Reference proteome</keyword>
<feature type="transmembrane region" description="Helical" evidence="5">
    <location>
        <begin position="106"/>
        <end position="128"/>
    </location>
</feature>
<evidence type="ECO:0000313" key="6">
    <source>
        <dbReference type="EMBL" id="MDY0872131.1"/>
    </source>
</evidence>
<feature type="transmembrane region" description="Helical" evidence="5">
    <location>
        <begin position="63"/>
        <end position="85"/>
    </location>
</feature>
<keyword evidence="3 5" id="KW-1133">Transmembrane helix</keyword>
<keyword evidence="2 5" id="KW-0812">Transmembrane</keyword>
<dbReference type="InterPro" id="IPR059112">
    <property type="entry name" value="CysZ/EI24"/>
</dbReference>
<evidence type="ECO:0000256" key="1">
    <source>
        <dbReference type="ARBA" id="ARBA00004141"/>
    </source>
</evidence>
<evidence type="ECO:0000256" key="5">
    <source>
        <dbReference type="SAM" id="Phobius"/>
    </source>
</evidence>
<feature type="transmembrane region" description="Helical" evidence="5">
    <location>
        <begin position="20"/>
        <end position="43"/>
    </location>
</feature>
<feature type="transmembrane region" description="Helical" evidence="5">
    <location>
        <begin position="180"/>
        <end position="212"/>
    </location>
</feature>
<protein>
    <submittedName>
        <fullName evidence="6">EI24 domain-containing protein</fullName>
    </submittedName>
</protein>
<organism evidence="6 7">
    <name type="scientific">Dongia rigui</name>
    <dbReference type="NCBI Taxonomy" id="940149"/>
    <lineage>
        <taxon>Bacteria</taxon>
        <taxon>Pseudomonadati</taxon>
        <taxon>Pseudomonadota</taxon>
        <taxon>Alphaproteobacteria</taxon>
        <taxon>Rhodospirillales</taxon>
        <taxon>Dongiaceae</taxon>
        <taxon>Dongia</taxon>
    </lineage>
</organism>
<evidence type="ECO:0000256" key="2">
    <source>
        <dbReference type="ARBA" id="ARBA00022692"/>
    </source>
</evidence>
<accession>A0ABU5E012</accession>
<comment type="subcellular location">
    <subcellularLocation>
        <location evidence="1">Membrane</location>
        <topology evidence="1">Multi-pass membrane protein</topology>
    </subcellularLocation>
</comment>
<proteinExistence type="predicted"/>
<keyword evidence="4 5" id="KW-0472">Membrane</keyword>
<sequence length="223" mass="24487">MIQALSLAFAQLSDPRIQKVIGISIAIAFVVFGGLMIGGWFLIDWLTGLNGWWADAAHFLGFFAVLVIAWFTFPIVTATTAALFSDQVVDAVMARHYPNATHPYKVAIPEMLLDGVKLAAIALVVNVFTLPLLFFPPVYAVVAYGLNGYLLGREYFEMPAFRRLPRADAKALFQRHRARFVLAGVVIAFLATIPVLNLIAPIVGIAFMVHIFESVVNLGPRRG</sequence>